<dbReference type="EMBL" id="FNOS01000002">
    <property type="protein sequence ID" value="SDX71890.1"/>
    <property type="molecule type" value="Genomic_DNA"/>
</dbReference>
<comment type="catalytic activity">
    <reaction evidence="2">
        <text>chorismate = prephenate</text>
        <dbReference type="Rhea" id="RHEA:13897"/>
        <dbReference type="ChEBI" id="CHEBI:29748"/>
        <dbReference type="ChEBI" id="CHEBI:29934"/>
        <dbReference type="EC" id="5.4.99.5"/>
    </reaction>
</comment>
<comment type="caution">
    <text evidence="3">The sequence shown here is derived from an EMBL/GenBank/DDBJ whole genome shotgun (WGS) entry which is preliminary data.</text>
</comment>
<dbReference type="PROSITE" id="PS51167">
    <property type="entry name" value="CHORISMATE_MUT_1"/>
    <property type="match status" value="1"/>
</dbReference>
<evidence type="ECO:0000313" key="4">
    <source>
        <dbReference type="Proteomes" id="UP000198647"/>
    </source>
</evidence>
<keyword evidence="2" id="KW-0057">Aromatic amino acid biosynthesis</keyword>
<dbReference type="CDD" id="cd02185">
    <property type="entry name" value="AroH"/>
    <property type="match status" value="1"/>
</dbReference>
<dbReference type="RefSeq" id="WP_008587506.1">
    <property type="nucleotide sequence ID" value="NZ_FNOS01000002.1"/>
</dbReference>
<dbReference type="InterPro" id="IPR008243">
    <property type="entry name" value="Chorismate_mutase_AroH"/>
</dbReference>
<dbReference type="PANTHER" id="PTHR21164:SF0">
    <property type="entry name" value="CHORISMATE MUTASE AROH"/>
    <property type="match status" value="1"/>
</dbReference>
<keyword evidence="2" id="KW-0413">Isomerase</keyword>
<accession>A0A1H3DZV7</accession>
<proteinExistence type="predicted"/>
<dbReference type="NCBIfam" id="TIGR01796">
    <property type="entry name" value="CM_mono_aroH"/>
    <property type="match status" value="1"/>
</dbReference>
<reference evidence="3 4" key="1">
    <citation type="submission" date="2016-10" db="EMBL/GenBank/DDBJ databases">
        <authorList>
            <person name="Varghese N."/>
            <person name="Submissions S."/>
        </authorList>
    </citation>
    <scope>NUCLEOTIDE SEQUENCE [LARGE SCALE GENOMIC DNA]</scope>
    <source>
        <strain evidence="3 4">DSM 20748</strain>
    </source>
</reference>
<sequence length="125" mass="14077">MIRGIRGATTVETDDATEIVSRSYELMKEIVEENRISAEDVTQVLFSATADLNAAFPAKSLRNLDGWKYVPVMCMREIDVPEGLSRCIRVMVTVNTTAEQKEINHIYHHEAIKLRPDLKEEGGAK</sequence>
<keyword evidence="2" id="KW-0028">Amino-acid biosynthesis</keyword>
<protein>
    <recommendedName>
        <fullName evidence="1 2">chorismate mutase</fullName>
        <ecNumber evidence="1 2">5.4.99.5</ecNumber>
    </recommendedName>
</protein>
<evidence type="ECO:0000313" key="3">
    <source>
        <dbReference type="EMBL" id="SDX71890.1"/>
    </source>
</evidence>
<dbReference type="EC" id="5.4.99.5" evidence="1 2"/>
<evidence type="ECO:0000256" key="1">
    <source>
        <dbReference type="NCBIfam" id="TIGR01796"/>
    </source>
</evidence>
<gene>
    <name evidence="3" type="ORF">SAMN04488081_1181</name>
</gene>
<dbReference type="SUPFAM" id="SSF55298">
    <property type="entry name" value="YjgF-like"/>
    <property type="match status" value="1"/>
</dbReference>
<organism evidence="3 4">
    <name type="scientific">Salimicrobium album</name>
    <dbReference type="NCBI Taxonomy" id="50717"/>
    <lineage>
        <taxon>Bacteria</taxon>
        <taxon>Bacillati</taxon>
        <taxon>Bacillota</taxon>
        <taxon>Bacilli</taxon>
        <taxon>Bacillales</taxon>
        <taxon>Bacillaceae</taxon>
        <taxon>Salimicrobium</taxon>
    </lineage>
</organism>
<dbReference type="InterPro" id="IPR035959">
    <property type="entry name" value="RutC-like_sf"/>
</dbReference>
<evidence type="ECO:0000256" key="2">
    <source>
        <dbReference type="PROSITE-ProRule" id="PRU00514"/>
    </source>
</evidence>
<name>A0A1H3DZV7_9BACI</name>
<dbReference type="Gene3D" id="3.30.1330.40">
    <property type="entry name" value="RutC-like"/>
    <property type="match status" value="1"/>
</dbReference>
<dbReference type="Pfam" id="PF07736">
    <property type="entry name" value="CM_1"/>
    <property type="match status" value="1"/>
</dbReference>
<keyword evidence="4" id="KW-1185">Reference proteome</keyword>
<dbReference type="PANTHER" id="PTHR21164">
    <property type="entry name" value="CHORISMATE MUTASE"/>
    <property type="match status" value="1"/>
</dbReference>
<dbReference type="PIRSF" id="PIRSF005965">
    <property type="entry name" value="Chor_mut_AroH"/>
    <property type="match status" value="1"/>
</dbReference>
<dbReference type="Proteomes" id="UP000198647">
    <property type="component" value="Unassembled WGS sequence"/>
</dbReference>